<dbReference type="Proteomes" id="UP000834611">
    <property type="component" value="Unassembled WGS sequence"/>
</dbReference>
<comment type="caution">
    <text evidence="1">The sequence shown here is derived from an EMBL/GenBank/DDBJ whole genome shotgun (WGS) entry which is preliminary data.</text>
</comment>
<evidence type="ECO:0000313" key="1">
    <source>
        <dbReference type="EMBL" id="CAB5715147.1"/>
    </source>
</evidence>
<sequence>MNKEQKVHFLLEQSIRCALTEVSTNGYTLNAESIINRIDNYYYKFEEVLVKKLAEENTN</sequence>
<dbReference type="AlphaFoldDB" id="A0A9N8D4Y5"/>
<accession>A0A9N8D4Y5</accession>
<gene>
    <name evidence="1" type="ORF">GHA_04042</name>
</gene>
<organism evidence="1 2">
    <name type="scientific">Providencia rettgeri</name>
    <dbReference type="NCBI Taxonomy" id="587"/>
    <lineage>
        <taxon>Bacteria</taxon>
        <taxon>Pseudomonadati</taxon>
        <taxon>Pseudomonadota</taxon>
        <taxon>Gammaproteobacteria</taxon>
        <taxon>Enterobacterales</taxon>
        <taxon>Morganellaceae</taxon>
        <taxon>Providencia</taxon>
    </lineage>
</organism>
<protein>
    <submittedName>
        <fullName evidence="1">Uncharacterized protein</fullName>
    </submittedName>
</protein>
<proteinExistence type="predicted"/>
<evidence type="ECO:0000313" key="2">
    <source>
        <dbReference type="Proteomes" id="UP000834611"/>
    </source>
</evidence>
<reference evidence="1" key="1">
    <citation type="submission" date="2020-05" db="EMBL/GenBank/DDBJ databases">
        <authorList>
            <person name="Delgado-Blas J."/>
        </authorList>
    </citation>
    <scope>NUCLEOTIDE SEQUENCE</scope>
    <source>
        <strain evidence="1">BB1453</strain>
    </source>
</reference>
<dbReference type="EMBL" id="CAHPSF010000015">
    <property type="protein sequence ID" value="CAB5715147.1"/>
    <property type="molecule type" value="Genomic_DNA"/>
</dbReference>
<dbReference type="RefSeq" id="WP_239407482.1">
    <property type="nucleotide sequence ID" value="NZ_CAHPRV010000044.1"/>
</dbReference>
<name>A0A9N8D4Y5_PRORE</name>